<dbReference type="SUPFAM" id="SSF50965">
    <property type="entry name" value="Galactose oxidase, central domain"/>
    <property type="match status" value="1"/>
</dbReference>
<dbReference type="PANTHER" id="PTHR46344:SF27">
    <property type="entry name" value="KELCH REPEAT SUPERFAMILY PROTEIN"/>
    <property type="match status" value="1"/>
</dbReference>
<dbReference type="EMBL" id="BNJG01000001">
    <property type="protein sequence ID" value="GHO52002.1"/>
    <property type="molecule type" value="Genomic_DNA"/>
</dbReference>
<evidence type="ECO:0000313" key="4">
    <source>
        <dbReference type="Proteomes" id="UP000654345"/>
    </source>
</evidence>
<keyword evidence="2" id="KW-0677">Repeat</keyword>
<accession>A0ABQ3UHS6</accession>
<gene>
    <name evidence="3" type="ORF">KSB_04770</name>
</gene>
<keyword evidence="4" id="KW-1185">Reference proteome</keyword>
<dbReference type="InterPro" id="IPR006652">
    <property type="entry name" value="Kelch_1"/>
</dbReference>
<dbReference type="PANTHER" id="PTHR46344">
    <property type="entry name" value="OS02G0202900 PROTEIN"/>
    <property type="match status" value="1"/>
</dbReference>
<evidence type="ECO:0000256" key="1">
    <source>
        <dbReference type="ARBA" id="ARBA00022441"/>
    </source>
</evidence>
<dbReference type="RefSeq" id="WP_201368955.1">
    <property type="nucleotide sequence ID" value="NZ_BNJG01000001.1"/>
</dbReference>
<dbReference type="Gene3D" id="2.130.10.80">
    <property type="entry name" value="Galactose oxidase/kelch, beta-propeller"/>
    <property type="match status" value="4"/>
</dbReference>
<evidence type="ECO:0000256" key="2">
    <source>
        <dbReference type="ARBA" id="ARBA00022737"/>
    </source>
</evidence>
<name>A0ABQ3UHS6_9CHLR</name>
<sequence>MIGFWETVSRMNETRWGHTATLLQDGRVLVAGGNGLDVGLTRSTAEIFDPQTLEWTHTGSMNDPRWGHTATLLQDGQVLVAGGYEAAQFGVGIPVLASAELFSPTTNTWERVPNMISAHAEHAATLLPGGEVFVANGNGGVVGEPAISLDLVEWFDPITETWHQKAKGNCRYAGTGTLLADTYMLLFSGSNFIGKAENPVFASNLYDPVHDALDDTLPLKYARAWHTATLLPDGTVLLAGGGTRLSANALAGFFEHADTPVAERYYPITHKLQQTASMQQRRHRHTSTLLQEGVVLVAGGNYFTTSKGSPTDVRSLRSAELYQMLPDSSPLDGSWTNGGDMNEARSCHTATLLQDGTVLITGGIQFSSRKVLASVERFIFVMPC</sequence>
<dbReference type="SMART" id="SM00612">
    <property type="entry name" value="Kelch"/>
    <property type="match status" value="4"/>
</dbReference>
<keyword evidence="1" id="KW-0880">Kelch repeat</keyword>
<dbReference type="InterPro" id="IPR037293">
    <property type="entry name" value="Gal_Oxidase_central_sf"/>
</dbReference>
<dbReference type="Pfam" id="PF01344">
    <property type="entry name" value="Kelch_1"/>
    <property type="match status" value="1"/>
</dbReference>
<evidence type="ECO:0000313" key="3">
    <source>
        <dbReference type="EMBL" id="GHO52002.1"/>
    </source>
</evidence>
<dbReference type="Proteomes" id="UP000654345">
    <property type="component" value="Unassembled WGS sequence"/>
</dbReference>
<dbReference type="InterPro" id="IPR011043">
    <property type="entry name" value="Gal_Oxase/kelch_b-propeller"/>
</dbReference>
<comment type="caution">
    <text evidence="3">The sequence shown here is derived from an EMBL/GenBank/DDBJ whole genome shotgun (WGS) entry which is preliminary data.</text>
</comment>
<proteinExistence type="predicted"/>
<evidence type="ECO:0008006" key="5">
    <source>
        <dbReference type="Google" id="ProtNLM"/>
    </source>
</evidence>
<reference evidence="3 4" key="1">
    <citation type="journal article" date="2021" name="Int. J. Syst. Evol. Microbiol.">
        <title>Reticulibacter mediterranei gen. nov., sp. nov., within the new family Reticulibacteraceae fam. nov., and Ktedonospora formicarum gen. nov., sp. nov., Ktedonobacter robiniae sp. nov., Dictyobacter formicarum sp. nov. and Dictyobacter arantiisoli sp. nov., belonging to the class Ktedonobacteria.</title>
        <authorList>
            <person name="Yabe S."/>
            <person name="Zheng Y."/>
            <person name="Wang C.M."/>
            <person name="Sakai Y."/>
            <person name="Abe K."/>
            <person name="Yokota A."/>
            <person name="Donadio S."/>
            <person name="Cavaletti L."/>
            <person name="Monciardini P."/>
        </authorList>
    </citation>
    <scope>NUCLEOTIDE SEQUENCE [LARGE SCALE GENOMIC DNA]</scope>
    <source>
        <strain evidence="3 4">SOSP1-30</strain>
    </source>
</reference>
<organism evidence="3 4">
    <name type="scientific">Ktedonobacter robiniae</name>
    <dbReference type="NCBI Taxonomy" id="2778365"/>
    <lineage>
        <taxon>Bacteria</taxon>
        <taxon>Bacillati</taxon>
        <taxon>Chloroflexota</taxon>
        <taxon>Ktedonobacteria</taxon>
        <taxon>Ktedonobacterales</taxon>
        <taxon>Ktedonobacteraceae</taxon>
        <taxon>Ktedonobacter</taxon>
    </lineage>
</organism>
<protein>
    <recommendedName>
        <fullName evidence="5">Galactose oxidase</fullName>
    </recommendedName>
</protein>